<name>K5W4M3_PHACS</name>
<accession>K5W4M3</accession>
<dbReference type="GeneID" id="18919579"/>
<dbReference type="RefSeq" id="XP_007396527.1">
    <property type="nucleotide sequence ID" value="XM_007396465.1"/>
</dbReference>
<keyword evidence="2" id="KW-1185">Reference proteome</keyword>
<reference evidence="1 2" key="1">
    <citation type="journal article" date="2012" name="BMC Genomics">
        <title>Comparative genomics of the white-rot fungi, Phanerochaete carnosa and P. chrysosporium, to elucidate the genetic basis of the distinct wood types they colonize.</title>
        <authorList>
            <person name="Suzuki H."/>
            <person name="MacDonald J."/>
            <person name="Syed K."/>
            <person name="Salamov A."/>
            <person name="Hori C."/>
            <person name="Aerts A."/>
            <person name="Henrissat B."/>
            <person name="Wiebenga A."/>
            <person name="vanKuyk P.A."/>
            <person name="Barry K."/>
            <person name="Lindquist E."/>
            <person name="LaButti K."/>
            <person name="Lapidus A."/>
            <person name="Lucas S."/>
            <person name="Coutinho P."/>
            <person name="Gong Y."/>
            <person name="Samejima M."/>
            <person name="Mahadevan R."/>
            <person name="Abou-Zaid M."/>
            <person name="de Vries R.P."/>
            <person name="Igarashi K."/>
            <person name="Yadav J.S."/>
            <person name="Grigoriev I.V."/>
            <person name="Master E.R."/>
        </authorList>
    </citation>
    <scope>NUCLEOTIDE SEQUENCE [LARGE SCALE GENOMIC DNA]</scope>
    <source>
        <strain evidence="1 2">HHB-10118-sp</strain>
    </source>
</reference>
<dbReference type="HOGENOM" id="CLU_1166195_0_0_1"/>
<evidence type="ECO:0000313" key="2">
    <source>
        <dbReference type="Proteomes" id="UP000008370"/>
    </source>
</evidence>
<dbReference type="Proteomes" id="UP000008370">
    <property type="component" value="Unassembled WGS sequence"/>
</dbReference>
<dbReference type="AlphaFoldDB" id="K5W4M3"/>
<evidence type="ECO:0000313" key="1">
    <source>
        <dbReference type="EMBL" id="EKM53889.1"/>
    </source>
</evidence>
<dbReference type="KEGG" id="pco:PHACADRAFT_29193"/>
<protein>
    <submittedName>
        <fullName evidence="1">Uncharacterized protein</fullName>
    </submittedName>
</protein>
<dbReference type="EMBL" id="JH930473">
    <property type="protein sequence ID" value="EKM53889.1"/>
    <property type="molecule type" value="Genomic_DNA"/>
</dbReference>
<gene>
    <name evidence="1" type="ORF">PHACADRAFT_29193</name>
</gene>
<dbReference type="InParanoid" id="K5W4M3"/>
<sequence>MAYINGTCSYSVEITIGFTSSPSVFSSASRLVTEDPQSGTADAPTTFWARAGPLLYHGHGKQFVIASDETFQLGVGTTQNPFKGKLVLQYYVSSSDFVRLEARTTLGYGIILDDSHQDVGELKGKALRPVVRVRHRYSDTASLYISANFGQYCFAFDSGFRSMTEHYFATRRRNFLDSARLLPSEIIIIIAAFAADAARDLEQACHGLLDVGMDMPPYHVRAYPHRKRNSASQIVRYI</sequence>
<organism evidence="1 2">
    <name type="scientific">Phanerochaete carnosa (strain HHB-10118-sp)</name>
    <name type="common">White-rot fungus</name>
    <name type="synonym">Peniophora carnosa</name>
    <dbReference type="NCBI Taxonomy" id="650164"/>
    <lineage>
        <taxon>Eukaryota</taxon>
        <taxon>Fungi</taxon>
        <taxon>Dikarya</taxon>
        <taxon>Basidiomycota</taxon>
        <taxon>Agaricomycotina</taxon>
        <taxon>Agaricomycetes</taxon>
        <taxon>Polyporales</taxon>
        <taxon>Phanerochaetaceae</taxon>
        <taxon>Phanerochaete</taxon>
    </lineage>
</organism>
<proteinExistence type="predicted"/>